<proteinExistence type="predicted"/>
<organism evidence="2 3">
    <name type="scientific">Candidatus Nitrososphaera evergladensis SR1</name>
    <dbReference type="NCBI Taxonomy" id="1459636"/>
    <lineage>
        <taxon>Archaea</taxon>
        <taxon>Nitrososphaerota</taxon>
        <taxon>Nitrososphaeria</taxon>
        <taxon>Nitrososphaerales</taxon>
        <taxon>Nitrososphaeraceae</taxon>
        <taxon>Nitrososphaera</taxon>
    </lineage>
</organism>
<protein>
    <submittedName>
        <fullName evidence="2">Uncharacterized protein</fullName>
    </submittedName>
</protein>
<dbReference type="AlphaFoldDB" id="A0A075MSU3"/>
<name>A0A075MSU3_9ARCH</name>
<keyword evidence="3" id="KW-1185">Reference proteome</keyword>
<evidence type="ECO:0000313" key="3">
    <source>
        <dbReference type="Proteomes" id="UP000028194"/>
    </source>
</evidence>
<keyword evidence="1" id="KW-0472">Membrane</keyword>
<dbReference type="EMBL" id="CP007174">
    <property type="protein sequence ID" value="AIF83857.1"/>
    <property type="molecule type" value="Genomic_DNA"/>
</dbReference>
<keyword evidence="1" id="KW-1133">Transmembrane helix</keyword>
<gene>
    <name evidence="2" type="ORF">NTE_01796</name>
</gene>
<dbReference type="Proteomes" id="UP000028194">
    <property type="component" value="Chromosome"/>
</dbReference>
<evidence type="ECO:0000256" key="1">
    <source>
        <dbReference type="SAM" id="Phobius"/>
    </source>
</evidence>
<evidence type="ECO:0000313" key="2">
    <source>
        <dbReference type="EMBL" id="AIF83857.1"/>
    </source>
</evidence>
<feature type="transmembrane region" description="Helical" evidence="1">
    <location>
        <begin position="72"/>
        <end position="91"/>
    </location>
</feature>
<dbReference type="KEGG" id="nev:NTE_01796"/>
<dbReference type="HOGENOM" id="CLU_2392748_0_0_2"/>
<keyword evidence="1" id="KW-0812">Transmembrane</keyword>
<accession>A0A075MSU3</accession>
<sequence>MTLAHDFFCGLGQCWIGDLVDGVWQFGSVLLQYAVPLMQVFALFYLLYWVGLIIRVVRQGDIAPVVDHVMKIWHLLSSIANMFVNMIQAVIPF</sequence>
<dbReference type="STRING" id="1459636.NTE_01796"/>
<feature type="transmembrane region" description="Helical" evidence="1">
    <location>
        <begin position="30"/>
        <end position="51"/>
    </location>
</feature>
<reference evidence="2 3" key="1">
    <citation type="journal article" date="2014" name="PLoS ONE">
        <title>Genome Sequence of Candidatus Nitrososphaera evergladensis from Group I.1b Enriched from Everglades Soil Reveals Novel Genomic Features of the Ammonia-Oxidizing Archaea.</title>
        <authorList>
            <person name="Zhalnina K.V."/>
            <person name="Dias R."/>
            <person name="Leonard M.T."/>
            <person name="Dorr de Quadros P."/>
            <person name="Camargo F.A."/>
            <person name="Drew J.C."/>
            <person name="Farmerie W.G."/>
            <person name="Daroub S.H."/>
            <person name="Triplett E.W."/>
        </authorList>
    </citation>
    <scope>NUCLEOTIDE SEQUENCE [LARGE SCALE GENOMIC DNA]</scope>
    <source>
        <strain evidence="2 3">SR1</strain>
    </source>
</reference>